<dbReference type="SUPFAM" id="SSF90002">
    <property type="entry name" value="Hypothetical protein YjiA, C-terminal domain"/>
    <property type="match status" value="1"/>
</dbReference>
<dbReference type="Proteomes" id="UP000019753">
    <property type="component" value="Unassembled WGS sequence"/>
</dbReference>
<gene>
    <name evidence="2" type="ORF">N866_08065</name>
</gene>
<evidence type="ECO:0000259" key="1">
    <source>
        <dbReference type="SMART" id="SM00833"/>
    </source>
</evidence>
<dbReference type="SMART" id="SM00833">
    <property type="entry name" value="CobW_C"/>
    <property type="match status" value="1"/>
</dbReference>
<proteinExistence type="predicted"/>
<dbReference type="InterPro" id="IPR011629">
    <property type="entry name" value="CobW-like_C"/>
</dbReference>
<dbReference type="InterPro" id="IPR051927">
    <property type="entry name" value="Zn_Chap_cDPG_Synth"/>
</dbReference>
<dbReference type="Pfam" id="PF07683">
    <property type="entry name" value="CobW_C"/>
    <property type="match status" value="1"/>
</dbReference>
<keyword evidence="3" id="KW-1185">Reference proteome</keyword>
<dbReference type="InterPro" id="IPR003495">
    <property type="entry name" value="CobW/HypB/UreG_nucleotide-bd"/>
</dbReference>
<dbReference type="EMBL" id="AXCW01000024">
    <property type="protein sequence ID" value="EYR64597.1"/>
    <property type="molecule type" value="Genomic_DNA"/>
</dbReference>
<evidence type="ECO:0000313" key="3">
    <source>
        <dbReference type="Proteomes" id="UP000019753"/>
    </source>
</evidence>
<dbReference type="RefSeq" id="WP_034222919.1">
    <property type="nucleotide sequence ID" value="NZ_AXCW01000024.1"/>
</dbReference>
<accession>A0A021VZU6</accession>
<dbReference type="Gene3D" id="3.40.50.300">
    <property type="entry name" value="P-loop containing nucleotide triphosphate hydrolases"/>
    <property type="match status" value="1"/>
</dbReference>
<dbReference type="InterPro" id="IPR027417">
    <property type="entry name" value="P-loop_NTPase"/>
</dbReference>
<feature type="domain" description="CobW C-terminal" evidence="1">
    <location>
        <begin position="248"/>
        <end position="338"/>
    </location>
</feature>
<name>A0A021VZU6_9CELL</name>
<protein>
    <submittedName>
        <fullName evidence="2">Cobalamin biosynthesis protein CobW</fullName>
    </submittedName>
</protein>
<sequence>MPHRLPLTVLAGIEPVLRDLAVMHVLADVPDAVVVRHDITDGPTGDGELRRVVQDARGVLEDERLELEHACLSCAVREDALPVLRRLAEEGRWGAVVLALPVSGESLPVARTLAQHLRAGRDLARYRLAPVVATVDLDTVVEDVLGDDLLDERGLALTSADRRSVGEALAAQLAHADVVVATREGSTWPHAGSDLVDHLRARDGLRVDGLHGLDLPRLLTGRHETGQGEARLDPLLATAPHRTSPSGVWTLELTSPRPFHPERFVEHVGRLGCGRVRGRGVFWVANRPDSVVAWDGAGGQLSVGELGTWGRRTPFTRLVLTGTGDERPALREAFEEILLTDAEMHRGLGAWLDREDVLEPWLGARSVG</sequence>
<comment type="caution">
    <text evidence="2">The sequence shown here is derived from an EMBL/GenBank/DDBJ whole genome shotgun (WGS) entry which is preliminary data.</text>
</comment>
<evidence type="ECO:0000313" key="2">
    <source>
        <dbReference type="EMBL" id="EYR64597.1"/>
    </source>
</evidence>
<organism evidence="2 3">
    <name type="scientific">Actinotalea ferrariae CF5-4</name>
    <dbReference type="NCBI Taxonomy" id="948458"/>
    <lineage>
        <taxon>Bacteria</taxon>
        <taxon>Bacillati</taxon>
        <taxon>Actinomycetota</taxon>
        <taxon>Actinomycetes</taxon>
        <taxon>Micrococcales</taxon>
        <taxon>Cellulomonadaceae</taxon>
        <taxon>Actinotalea</taxon>
    </lineage>
</organism>
<dbReference type="PANTHER" id="PTHR43603:SF1">
    <property type="entry name" value="ZINC-REGULATED GTPASE METALLOPROTEIN ACTIVATOR 1"/>
    <property type="match status" value="1"/>
</dbReference>
<dbReference type="PANTHER" id="PTHR43603">
    <property type="entry name" value="COBW DOMAIN-CONTAINING PROTEIN DDB_G0274527"/>
    <property type="match status" value="1"/>
</dbReference>
<reference evidence="2 3" key="1">
    <citation type="submission" date="2014-01" db="EMBL/GenBank/DDBJ databases">
        <title>Actinotalea ferrariae CF5-4.</title>
        <authorList>
            <person name="Chen F."/>
            <person name="Li Y."/>
            <person name="Wang G."/>
        </authorList>
    </citation>
    <scope>NUCLEOTIDE SEQUENCE [LARGE SCALE GENOMIC DNA]</scope>
    <source>
        <strain evidence="2 3">CF5-4</strain>
    </source>
</reference>
<dbReference type="OrthoDB" id="9808822at2"/>
<dbReference type="AlphaFoldDB" id="A0A021VZU6"/>
<dbReference type="Pfam" id="PF02492">
    <property type="entry name" value="cobW"/>
    <property type="match status" value="1"/>
</dbReference>